<keyword evidence="3" id="KW-1185">Reference proteome</keyword>
<dbReference type="AlphaFoldDB" id="A0A0R2I0N4"/>
<feature type="transmembrane region" description="Helical" evidence="1">
    <location>
        <begin position="107"/>
        <end position="132"/>
    </location>
</feature>
<keyword evidence="1" id="KW-1133">Transmembrane helix</keyword>
<feature type="transmembrane region" description="Helical" evidence="1">
    <location>
        <begin position="172"/>
        <end position="195"/>
    </location>
</feature>
<dbReference type="Proteomes" id="UP000050934">
    <property type="component" value="Unassembled WGS sequence"/>
</dbReference>
<keyword evidence="1" id="KW-0812">Transmembrane</keyword>
<organism evidence="2 3">
    <name type="scientific">Limosilactobacillus secaliphilus</name>
    <dbReference type="NCBI Taxonomy" id="396268"/>
    <lineage>
        <taxon>Bacteria</taxon>
        <taxon>Bacillati</taxon>
        <taxon>Bacillota</taxon>
        <taxon>Bacilli</taxon>
        <taxon>Lactobacillales</taxon>
        <taxon>Lactobacillaceae</taxon>
        <taxon>Limosilactobacillus</taxon>
    </lineage>
</organism>
<dbReference type="PATRIC" id="fig|396268.3.peg.1121"/>
<feature type="transmembrane region" description="Helical" evidence="1">
    <location>
        <begin position="289"/>
        <end position="317"/>
    </location>
</feature>
<dbReference type="EMBL" id="JQBW01000010">
    <property type="protein sequence ID" value="KRN58657.1"/>
    <property type="molecule type" value="Genomic_DNA"/>
</dbReference>
<evidence type="ECO:0000313" key="3">
    <source>
        <dbReference type="Proteomes" id="UP000050934"/>
    </source>
</evidence>
<sequence>MREWVVICDFFVNFVVIKHLCDKIVYDFTIGNRRDLMKKNNVFSLKNFINELRATLKGEYNRAVWPIAGFTLLFCAIGALLAYFLMMLSSSMMMNVMMVMYGMASPAAILMALLEIVLVFVLMILNGFWYSFIGTAFNFAYLDRFRDESQKVSAASIWSQFKHMNKNQVLRVVLYISLFMFLWTLPLTIVADLFARNRVIYIICQVANQVILAWKGLEYSQSLFLYKDTRPQFLGQSMRHALTASRRYMGGFKRYLLLMAVCVILLPLLVWDVIFGGLAYYGIYTATSFCIWLGFLLAFFGDLAYVPVVSAATALFYHQTSDKRDLKQVFADTFKPVAELTGQADAQEDKKDKAKK</sequence>
<keyword evidence="1" id="KW-0472">Membrane</keyword>
<proteinExistence type="predicted"/>
<feature type="transmembrane region" description="Helical" evidence="1">
    <location>
        <begin position="255"/>
        <end position="283"/>
    </location>
</feature>
<reference evidence="2 3" key="1">
    <citation type="journal article" date="2015" name="Genome Announc.">
        <title>Expanding the biotechnology potential of lactobacilli through comparative genomics of 213 strains and associated genera.</title>
        <authorList>
            <person name="Sun Z."/>
            <person name="Harris H.M."/>
            <person name="McCann A."/>
            <person name="Guo C."/>
            <person name="Argimon S."/>
            <person name="Zhang W."/>
            <person name="Yang X."/>
            <person name="Jeffery I.B."/>
            <person name="Cooney J.C."/>
            <person name="Kagawa T.F."/>
            <person name="Liu W."/>
            <person name="Song Y."/>
            <person name="Salvetti E."/>
            <person name="Wrobel A."/>
            <person name="Rasinkangas P."/>
            <person name="Parkhill J."/>
            <person name="Rea M.C."/>
            <person name="O'Sullivan O."/>
            <person name="Ritari J."/>
            <person name="Douillard F.P."/>
            <person name="Paul Ross R."/>
            <person name="Yang R."/>
            <person name="Briner A.E."/>
            <person name="Felis G.E."/>
            <person name="de Vos W.M."/>
            <person name="Barrangou R."/>
            <person name="Klaenhammer T.R."/>
            <person name="Caufield P.W."/>
            <person name="Cui Y."/>
            <person name="Zhang H."/>
            <person name="O'Toole P.W."/>
        </authorList>
    </citation>
    <scope>NUCLEOTIDE SEQUENCE [LARGE SCALE GENOMIC DNA]</scope>
    <source>
        <strain evidence="2 3">DSM 17896</strain>
    </source>
</reference>
<comment type="caution">
    <text evidence="2">The sequence shown here is derived from an EMBL/GenBank/DDBJ whole genome shotgun (WGS) entry which is preliminary data.</text>
</comment>
<accession>A0A0R2I0N4</accession>
<evidence type="ECO:0000313" key="2">
    <source>
        <dbReference type="EMBL" id="KRN58657.1"/>
    </source>
</evidence>
<gene>
    <name evidence="2" type="ORF">IV45_GL001109</name>
</gene>
<feature type="transmembrane region" description="Helical" evidence="1">
    <location>
        <begin position="63"/>
        <end position="86"/>
    </location>
</feature>
<protein>
    <submittedName>
        <fullName evidence="2">Uncharacterized protein</fullName>
    </submittedName>
</protein>
<name>A0A0R2I0N4_9LACO</name>
<evidence type="ECO:0000256" key="1">
    <source>
        <dbReference type="SAM" id="Phobius"/>
    </source>
</evidence>